<feature type="region of interest" description="Disordered" evidence="1">
    <location>
        <begin position="18"/>
        <end position="41"/>
    </location>
</feature>
<comment type="caution">
    <text evidence="2">The sequence shown here is derived from an EMBL/GenBank/DDBJ whole genome shotgun (WGS) entry which is preliminary data.</text>
</comment>
<name>A0A6G0ZEG8_APHCR</name>
<gene>
    <name evidence="2" type="ORF">FWK35_00031857</name>
</gene>
<evidence type="ECO:0000313" key="2">
    <source>
        <dbReference type="EMBL" id="KAF0768845.1"/>
    </source>
</evidence>
<proteinExistence type="predicted"/>
<reference evidence="2 3" key="1">
    <citation type="submission" date="2019-08" db="EMBL/GenBank/DDBJ databases">
        <title>Whole genome of Aphis craccivora.</title>
        <authorList>
            <person name="Voronova N.V."/>
            <person name="Shulinski R.S."/>
            <person name="Bandarenka Y.V."/>
            <person name="Zhorov D.G."/>
            <person name="Warner D."/>
        </authorList>
    </citation>
    <scope>NUCLEOTIDE SEQUENCE [LARGE SCALE GENOMIC DNA]</scope>
    <source>
        <strain evidence="2">180601</strain>
        <tissue evidence="2">Whole Body</tissue>
    </source>
</reference>
<evidence type="ECO:0000313" key="3">
    <source>
        <dbReference type="Proteomes" id="UP000478052"/>
    </source>
</evidence>
<dbReference type="EMBL" id="VUJU01000691">
    <property type="protein sequence ID" value="KAF0768845.1"/>
    <property type="molecule type" value="Genomic_DNA"/>
</dbReference>
<dbReference type="AlphaFoldDB" id="A0A6G0ZEG8"/>
<accession>A0A6G0ZEG8</accession>
<dbReference type="Proteomes" id="UP000478052">
    <property type="component" value="Unassembled WGS sequence"/>
</dbReference>
<protein>
    <submittedName>
        <fullName evidence="2">Uncharacterized protein</fullName>
    </submittedName>
</protein>
<evidence type="ECO:0000256" key="1">
    <source>
        <dbReference type="SAM" id="MobiDB-lite"/>
    </source>
</evidence>
<keyword evidence="3" id="KW-1185">Reference proteome</keyword>
<sequence length="63" mass="7273">MRPERSSTWVKWFLKISSDNPDISPEKNHQSDAKSNINPAPNKMEFSQVILENGNTTNNMFHL</sequence>
<organism evidence="2 3">
    <name type="scientific">Aphis craccivora</name>
    <name type="common">Cowpea aphid</name>
    <dbReference type="NCBI Taxonomy" id="307492"/>
    <lineage>
        <taxon>Eukaryota</taxon>
        <taxon>Metazoa</taxon>
        <taxon>Ecdysozoa</taxon>
        <taxon>Arthropoda</taxon>
        <taxon>Hexapoda</taxon>
        <taxon>Insecta</taxon>
        <taxon>Pterygota</taxon>
        <taxon>Neoptera</taxon>
        <taxon>Paraneoptera</taxon>
        <taxon>Hemiptera</taxon>
        <taxon>Sternorrhyncha</taxon>
        <taxon>Aphidomorpha</taxon>
        <taxon>Aphidoidea</taxon>
        <taxon>Aphididae</taxon>
        <taxon>Aphidini</taxon>
        <taxon>Aphis</taxon>
        <taxon>Aphis</taxon>
    </lineage>
</organism>